<accession>A0ABV5V6C8</accession>
<dbReference type="InterPro" id="IPR045499">
    <property type="entry name" value="DUF6492"/>
</dbReference>
<protein>
    <submittedName>
        <fullName evidence="1">DUF6492 family protein</fullName>
    </submittedName>
</protein>
<reference evidence="1 2" key="1">
    <citation type="submission" date="2024-09" db="EMBL/GenBank/DDBJ databases">
        <authorList>
            <person name="Sun Q."/>
            <person name="Mori K."/>
        </authorList>
    </citation>
    <scope>NUCLEOTIDE SEQUENCE [LARGE SCALE GENOMIC DNA]</scope>
    <source>
        <strain evidence="1 2">JCM 12763</strain>
    </source>
</reference>
<dbReference type="RefSeq" id="WP_181409661.1">
    <property type="nucleotide sequence ID" value="NZ_JBHMAX010000033.1"/>
</dbReference>
<gene>
    <name evidence="1" type="ORF">ACFFN0_15070</name>
</gene>
<evidence type="ECO:0000313" key="1">
    <source>
        <dbReference type="EMBL" id="MFB9733368.1"/>
    </source>
</evidence>
<name>A0ABV5V6C8_9MICO</name>
<dbReference type="EMBL" id="JBHMAX010000033">
    <property type="protein sequence ID" value="MFB9733368.1"/>
    <property type="molecule type" value="Genomic_DNA"/>
</dbReference>
<organism evidence="1 2">
    <name type="scientific">Ornithinimicrobium kibberense</name>
    <dbReference type="NCBI Taxonomy" id="282060"/>
    <lineage>
        <taxon>Bacteria</taxon>
        <taxon>Bacillati</taxon>
        <taxon>Actinomycetota</taxon>
        <taxon>Actinomycetes</taxon>
        <taxon>Micrococcales</taxon>
        <taxon>Ornithinimicrobiaceae</taxon>
        <taxon>Ornithinimicrobium</taxon>
    </lineage>
</organism>
<proteinExistence type="predicted"/>
<keyword evidence="2" id="KW-1185">Reference proteome</keyword>
<dbReference type="Pfam" id="PF20102">
    <property type="entry name" value="DUF6492"/>
    <property type="match status" value="1"/>
</dbReference>
<dbReference type="Proteomes" id="UP001589613">
    <property type="component" value="Unassembled WGS sequence"/>
</dbReference>
<sequence>MSTAFVTTSYAPDFDRFARLHDSVVQYSDLMHYAFVPRADVDLFAPLTRSGRLRLTSTREVLSSTIVTTEWLNRTVARLPGLPSAVQIAAVNVRRPWPPMRGWILQQLVKLAAAEHVDADTLVFVDSETQLIRPVTETTFRRGGCTRLFRLPEGVHEGMARHRAWHRRAHRLLALDPFDDPPYDDFIGGITSWDTTLVRDCTDRVAQVAGRPWQTVIGRCLDISEYTLYGEYVMNLASPAQRAFQSDRPLCHVYWQREPLNRRSAREFVDSLADDDIAIHVQSNAHTPPEIERYVHDAVREATR</sequence>
<comment type="caution">
    <text evidence="1">The sequence shown here is derived from an EMBL/GenBank/DDBJ whole genome shotgun (WGS) entry which is preliminary data.</text>
</comment>
<evidence type="ECO:0000313" key="2">
    <source>
        <dbReference type="Proteomes" id="UP001589613"/>
    </source>
</evidence>